<dbReference type="AlphaFoldDB" id="A0A0S4L6Q1"/>
<protein>
    <submittedName>
        <fullName evidence="1">Uncharacterized protein</fullName>
    </submittedName>
</protein>
<reference evidence="2" key="1">
    <citation type="submission" date="2015-10" db="EMBL/GenBank/DDBJ databases">
        <authorList>
            <person name="Luecker S."/>
            <person name="Luecker S."/>
        </authorList>
    </citation>
    <scope>NUCLEOTIDE SEQUENCE [LARGE SCALE GENOMIC DNA]</scope>
</reference>
<dbReference type="EMBL" id="CZPZ01000005">
    <property type="protein sequence ID" value="CUS33383.1"/>
    <property type="molecule type" value="Genomic_DNA"/>
</dbReference>
<keyword evidence="2" id="KW-1185">Reference proteome</keyword>
<dbReference type="STRING" id="1742973.COMA2_130040"/>
<proteinExistence type="predicted"/>
<accession>A0A0S4L6Q1</accession>
<name>A0A0S4L6Q1_9BACT</name>
<gene>
    <name evidence="1" type="ORF">COMA2_130040</name>
</gene>
<evidence type="ECO:0000313" key="2">
    <source>
        <dbReference type="Proteomes" id="UP000198736"/>
    </source>
</evidence>
<sequence length="71" mass="8028">MSVKISSLSADDQRLMTACARRVIIGGGDLFDNPGSSYYNEPIFTNELGFAKPYTQFFHNCSHRSRQINPR</sequence>
<organism evidence="1 2">
    <name type="scientific">Candidatus Nitrospira nitrificans</name>
    <dbReference type="NCBI Taxonomy" id="1742973"/>
    <lineage>
        <taxon>Bacteria</taxon>
        <taxon>Pseudomonadati</taxon>
        <taxon>Nitrospirota</taxon>
        <taxon>Nitrospiria</taxon>
        <taxon>Nitrospirales</taxon>
        <taxon>Nitrospiraceae</taxon>
        <taxon>Nitrospira</taxon>
    </lineage>
</organism>
<evidence type="ECO:0000313" key="1">
    <source>
        <dbReference type="EMBL" id="CUS33383.1"/>
    </source>
</evidence>
<dbReference type="Proteomes" id="UP000198736">
    <property type="component" value="Unassembled WGS sequence"/>
</dbReference>